<dbReference type="InterPro" id="IPR011009">
    <property type="entry name" value="Kinase-like_dom_sf"/>
</dbReference>
<evidence type="ECO:0000259" key="1">
    <source>
        <dbReference type="Pfam" id="PF01636"/>
    </source>
</evidence>
<dbReference type="AlphaFoldDB" id="A0A6J7KPI3"/>
<feature type="domain" description="Aminoglycoside phosphotransferase" evidence="1">
    <location>
        <begin position="47"/>
        <end position="249"/>
    </location>
</feature>
<name>A0A6J7KPI3_9ZZZZ</name>
<sequence>MGAMESVRRPWTAEAAAPLVAAAADRWGLRGTPELLRLGTNASHRVGDAVVRVAPAGRDREAVERELHLARFLAARGFDAVRPLDVAAPIEVEGHWATAWAWIPHDPAGVTEGEAFGALIRGFHEVTEDYDAPLPGWGGLELIAARLAGLRRNPHFSGDELKTLEGVRRGLEERLEELSSSTPVGVVHGDAHPGNVLTEEGTGRSVLADFDLIGGGPRAWDLAPAALHPRRYGADPAWWHAVRRGYGREEDASWAVCLRVRELASAAWLFAAEDAGAPTRSAEADVRMRAFTGEPDPPVWGRH</sequence>
<proteinExistence type="predicted"/>
<dbReference type="Pfam" id="PF01636">
    <property type="entry name" value="APH"/>
    <property type="match status" value="1"/>
</dbReference>
<dbReference type="InterPro" id="IPR002575">
    <property type="entry name" value="Aminoglycoside_PTrfase"/>
</dbReference>
<protein>
    <submittedName>
        <fullName evidence="2">Unannotated protein</fullName>
    </submittedName>
</protein>
<dbReference type="SUPFAM" id="SSF56112">
    <property type="entry name" value="Protein kinase-like (PK-like)"/>
    <property type="match status" value="1"/>
</dbReference>
<dbReference type="Gene3D" id="3.90.1200.10">
    <property type="match status" value="1"/>
</dbReference>
<accession>A0A6J7KPI3</accession>
<evidence type="ECO:0000313" key="2">
    <source>
        <dbReference type="EMBL" id="CAB4956733.1"/>
    </source>
</evidence>
<dbReference type="EMBL" id="CAFBMK010000413">
    <property type="protein sequence ID" value="CAB4956733.1"/>
    <property type="molecule type" value="Genomic_DNA"/>
</dbReference>
<reference evidence="2" key="1">
    <citation type="submission" date="2020-05" db="EMBL/GenBank/DDBJ databases">
        <authorList>
            <person name="Chiriac C."/>
            <person name="Salcher M."/>
            <person name="Ghai R."/>
            <person name="Kavagutti S V."/>
        </authorList>
    </citation>
    <scope>NUCLEOTIDE SEQUENCE</scope>
</reference>
<organism evidence="2">
    <name type="scientific">freshwater metagenome</name>
    <dbReference type="NCBI Taxonomy" id="449393"/>
    <lineage>
        <taxon>unclassified sequences</taxon>
        <taxon>metagenomes</taxon>
        <taxon>ecological metagenomes</taxon>
    </lineage>
</organism>
<gene>
    <name evidence="2" type="ORF">UFOPK3564_03801</name>
</gene>